<dbReference type="Proteomes" id="UP000732377">
    <property type="component" value="Unassembled WGS sequence"/>
</dbReference>
<keyword evidence="1" id="KW-1133">Transmembrane helix</keyword>
<protein>
    <submittedName>
        <fullName evidence="2">Uncharacterized protein</fullName>
    </submittedName>
</protein>
<sequence>MSIRAIWYHLLQTYRSELIWAPNGRKTPSWVYFPYLFGVACLFVSSYITVSKAGTAVAGRAAEFAQLMGYLFVVICVTNLQGYFRRMLHEGPTPFLRLHGVTLTQITALRFYESLVNVGYLGAFPLMPVLAYLLVWKGLSVQTFIGVALFAGTLVLAAAVAMTAVCWLLAVGQIRLIRVLSAVLLSGGMGLLFVGVYAGLFADFSSLPVVSAMPAWAPWTWVAGVVDSEEIVVTLGAGTGLLVLMLAAAGAFVRMAGLGYARYVPVFAPPGRKYGSSAATTVARLFPVAVRHHVWKDLLVLVRDRRKLVPLIISVLFVFVMLLPSLLGRSFRSQPGTDLVFLALVFSAIQTSMANTLVGLPSLSHDGPLLVWLKQHPSELRGYVLGKNALLLLITLPLTVLFSGAASSQLHVPTGLALLVSTMTSVLLAPATVAVSLVFCSSAQPERQDALVHPLALIVLVVVQGLFMYAGSIVILAAGNLTPGHSALLGAILTGMWILLVAVLTRLGLKRLREADLHF</sequence>
<feature type="transmembrane region" description="Helical" evidence="1">
    <location>
        <begin position="176"/>
        <end position="200"/>
    </location>
</feature>
<proteinExistence type="predicted"/>
<reference evidence="2" key="1">
    <citation type="submission" date="2017-11" db="EMBL/GenBank/DDBJ databases">
        <title>Three new genomes from thermophilic consortium.</title>
        <authorList>
            <person name="Quaggio R."/>
            <person name="Amgarten D."/>
            <person name="Setubal J.C."/>
        </authorList>
    </citation>
    <scope>NUCLEOTIDE SEQUENCE</scope>
    <source>
        <strain evidence="2">ZCTH01-B2</strain>
    </source>
</reference>
<keyword evidence="1" id="KW-0472">Membrane</keyword>
<dbReference type="EMBL" id="PIUK01000245">
    <property type="protein sequence ID" value="MBY6277784.1"/>
    <property type="molecule type" value="Genomic_DNA"/>
</dbReference>
<feature type="transmembrane region" description="Helical" evidence="1">
    <location>
        <begin position="416"/>
        <end position="439"/>
    </location>
</feature>
<evidence type="ECO:0000313" key="2">
    <source>
        <dbReference type="EMBL" id="MBY6277784.1"/>
    </source>
</evidence>
<feature type="transmembrane region" description="Helical" evidence="1">
    <location>
        <begin position="62"/>
        <end position="84"/>
    </location>
</feature>
<comment type="caution">
    <text evidence="2">The sequence shown here is derived from an EMBL/GenBank/DDBJ whole genome shotgun (WGS) entry which is preliminary data.</text>
</comment>
<name>A0A953IBP7_SYMTR</name>
<feature type="transmembrane region" description="Helical" evidence="1">
    <location>
        <begin position="339"/>
        <end position="363"/>
    </location>
</feature>
<feature type="transmembrane region" description="Helical" evidence="1">
    <location>
        <begin position="451"/>
        <end position="475"/>
    </location>
</feature>
<accession>A0A953IBP7</accession>
<feature type="transmembrane region" description="Helical" evidence="1">
    <location>
        <begin position="118"/>
        <end position="135"/>
    </location>
</feature>
<evidence type="ECO:0000256" key="1">
    <source>
        <dbReference type="SAM" id="Phobius"/>
    </source>
</evidence>
<feature type="transmembrane region" description="Helical" evidence="1">
    <location>
        <begin position="308"/>
        <end position="327"/>
    </location>
</feature>
<feature type="transmembrane region" description="Helical" evidence="1">
    <location>
        <begin position="384"/>
        <end position="404"/>
    </location>
</feature>
<evidence type="ECO:0000313" key="3">
    <source>
        <dbReference type="Proteomes" id="UP000732377"/>
    </source>
</evidence>
<feature type="transmembrane region" description="Helical" evidence="1">
    <location>
        <begin position="30"/>
        <end position="50"/>
    </location>
</feature>
<feature type="transmembrane region" description="Helical" evidence="1">
    <location>
        <begin position="232"/>
        <end position="253"/>
    </location>
</feature>
<feature type="transmembrane region" description="Helical" evidence="1">
    <location>
        <begin position="147"/>
        <end position="170"/>
    </location>
</feature>
<dbReference type="RefSeq" id="WP_273381125.1">
    <property type="nucleotide sequence ID" value="NZ_PIUK01000245.1"/>
</dbReference>
<feature type="transmembrane region" description="Helical" evidence="1">
    <location>
        <begin position="487"/>
        <end position="509"/>
    </location>
</feature>
<dbReference type="AlphaFoldDB" id="A0A953IBP7"/>
<organism evidence="2 3">
    <name type="scientific">Symbiobacterium thermophilum</name>
    <dbReference type="NCBI Taxonomy" id="2734"/>
    <lineage>
        <taxon>Bacteria</taxon>
        <taxon>Bacillati</taxon>
        <taxon>Bacillota</taxon>
        <taxon>Clostridia</taxon>
        <taxon>Eubacteriales</taxon>
        <taxon>Symbiobacteriaceae</taxon>
        <taxon>Symbiobacterium</taxon>
    </lineage>
</organism>
<keyword evidence="1" id="KW-0812">Transmembrane</keyword>
<gene>
    <name evidence="2" type="ORF">CWE10_16610</name>
</gene>